<evidence type="ECO:0000259" key="1">
    <source>
        <dbReference type="Pfam" id="PF10056"/>
    </source>
</evidence>
<keyword evidence="3" id="KW-1185">Reference proteome</keyword>
<reference evidence="2 3" key="1">
    <citation type="submission" date="2016-01" db="EMBL/GenBank/DDBJ databases">
        <authorList>
            <consortium name="TB Trials Study Group"/>
            <person name="Sutton G."/>
            <person name="Brinkac L."/>
            <person name="Sanka R."/>
            <person name="Adams M."/>
            <person name="Lau E.L."/>
            <person name="Macaden R."/>
            <person name="Grewal H.M.S."/>
        </authorList>
    </citation>
    <scope>NUCLEOTIDE SEQUENCE [LARGE SCALE GENOMIC DNA]</scope>
    <source>
        <strain evidence="2 3">IS-1744</strain>
    </source>
</reference>
<evidence type="ECO:0000313" key="3">
    <source>
        <dbReference type="Proteomes" id="UP000053707"/>
    </source>
</evidence>
<dbReference type="PANTHER" id="PTHR38113:SF2">
    <property type="entry name" value="DUF2293 DOMAIN-CONTAINING PROTEIN"/>
    <property type="match status" value="1"/>
</dbReference>
<dbReference type="AlphaFoldDB" id="A0A101A4Z6"/>
<sequence length="178" mass="19141">MCLDCAGFGHLEFLPAGSAALTRRAVKLSRSPVVVMRRNLRRFRYGGHSLYERQGILAEPAVIEATAVASLADAGVRGSDGIAAIIRDQFPGCPTDRADAIALHTAVKSRDRARRLAVPEIGHDAVRGAVTASVLHVDTDYDRLVASGLDRDTARATVTDRVEEVLRAWRDGVALLDA</sequence>
<organism evidence="2 3">
    <name type="scientific">Mycobacterium lehmannii</name>
    <dbReference type="NCBI Taxonomy" id="2048550"/>
    <lineage>
        <taxon>Bacteria</taxon>
        <taxon>Bacillati</taxon>
        <taxon>Actinomycetota</taxon>
        <taxon>Actinomycetes</taxon>
        <taxon>Mycobacteriales</taxon>
        <taxon>Mycobacteriaceae</taxon>
        <taxon>Mycobacterium</taxon>
    </lineage>
</organism>
<name>A0A101A4Z6_9MYCO</name>
<comment type="caution">
    <text evidence="2">The sequence shown here is derived from an EMBL/GenBank/DDBJ whole genome shotgun (WGS) entry which is preliminary data.</text>
</comment>
<dbReference type="InterPro" id="IPR018744">
    <property type="entry name" value="DUF2293"/>
</dbReference>
<evidence type="ECO:0000313" key="2">
    <source>
        <dbReference type="EMBL" id="KUI13731.1"/>
    </source>
</evidence>
<protein>
    <recommendedName>
        <fullName evidence="1">DUF2293 domain-containing protein</fullName>
    </recommendedName>
</protein>
<dbReference type="PANTHER" id="PTHR38113">
    <property type="match status" value="1"/>
</dbReference>
<dbReference type="Pfam" id="PF10056">
    <property type="entry name" value="DUF2293"/>
    <property type="match status" value="1"/>
</dbReference>
<dbReference type="Proteomes" id="UP000053707">
    <property type="component" value="Unassembled WGS sequence"/>
</dbReference>
<dbReference type="EMBL" id="LQIR01000026">
    <property type="protein sequence ID" value="KUI13731.1"/>
    <property type="molecule type" value="Genomic_DNA"/>
</dbReference>
<proteinExistence type="predicted"/>
<gene>
    <name evidence="2" type="ORF">AU192_06105</name>
</gene>
<feature type="domain" description="DUF2293" evidence="1">
    <location>
        <begin position="86"/>
        <end position="170"/>
    </location>
</feature>
<accession>A0A101A4Z6</accession>